<evidence type="ECO:0008006" key="4">
    <source>
        <dbReference type="Google" id="ProtNLM"/>
    </source>
</evidence>
<dbReference type="EMBL" id="CP001634">
    <property type="protein sequence ID" value="ACR79866.1"/>
    <property type="molecule type" value="Genomic_DNA"/>
</dbReference>
<dbReference type="AlphaFoldDB" id="C5CIK3"/>
<keyword evidence="1" id="KW-1133">Transmembrane helix</keyword>
<dbReference type="Proteomes" id="UP000002382">
    <property type="component" value="Chromosome"/>
</dbReference>
<gene>
    <name evidence="2" type="ordered locus">Kole_1166</name>
</gene>
<accession>C5CIK3</accession>
<dbReference type="KEGG" id="kol:Kole_1166"/>
<feature type="transmembrane region" description="Helical" evidence="1">
    <location>
        <begin position="86"/>
        <end position="106"/>
    </location>
</feature>
<dbReference type="OrthoDB" id="46840at2"/>
<reference evidence="2 3" key="2">
    <citation type="journal article" date="2011" name="J. Bacteriol.">
        <title>Genome Sequence of Kosmotoga olearia Strain TBF 19.5.1, a Thermophilic Bacterium with a Wide Growth Temperature Range, Isolated from the Troll B Oil Platform in the North Sea.</title>
        <authorList>
            <person name="Swithers K.S."/>
            <person name="Dipippo J.L."/>
            <person name="Bruce D.C."/>
            <person name="Detter C."/>
            <person name="Tapia R."/>
            <person name="Han S."/>
            <person name="Goodwin L.A."/>
            <person name="Han J."/>
            <person name="Woyke T."/>
            <person name="Pitluck S."/>
            <person name="Pennacchio L."/>
            <person name="Nolan M."/>
            <person name="Mikhailova N."/>
            <person name="Land M.L."/>
            <person name="Nesbo C.L."/>
            <person name="Gogarten J.P."/>
            <person name="Noll K.M."/>
        </authorList>
    </citation>
    <scope>NUCLEOTIDE SEQUENCE [LARGE SCALE GENOMIC DNA]</scope>
    <source>
        <strain evidence="3">ATCC BAA-1733 / DSM 21960 / TBF 19.5.1</strain>
    </source>
</reference>
<name>C5CIK3_KOSOT</name>
<keyword evidence="1" id="KW-0472">Membrane</keyword>
<dbReference type="HOGENOM" id="CLU_1719945_0_0_0"/>
<evidence type="ECO:0000313" key="2">
    <source>
        <dbReference type="EMBL" id="ACR79866.1"/>
    </source>
</evidence>
<feature type="transmembrane region" description="Helical" evidence="1">
    <location>
        <begin position="12"/>
        <end position="34"/>
    </location>
</feature>
<evidence type="ECO:0000256" key="1">
    <source>
        <dbReference type="SAM" id="Phobius"/>
    </source>
</evidence>
<keyword evidence="1" id="KW-0812">Transmembrane</keyword>
<reference evidence="2 3" key="1">
    <citation type="submission" date="2009-06" db="EMBL/GenBank/DDBJ databases">
        <title>Complete sequence of Thermotogales bacterium TBF 19.5.1.</title>
        <authorList>
            <consortium name="US DOE Joint Genome Institute"/>
            <person name="Lucas S."/>
            <person name="Copeland A."/>
            <person name="Lapidus A."/>
            <person name="Glavina del Rio T."/>
            <person name="Tice H."/>
            <person name="Bruce D."/>
            <person name="Goodwin L."/>
            <person name="Pitluck S."/>
            <person name="Chertkov O."/>
            <person name="Brettin T."/>
            <person name="Detter J.C."/>
            <person name="Han C."/>
            <person name="Schmutz J."/>
            <person name="Larimer F."/>
            <person name="Land M."/>
            <person name="Hauser L."/>
            <person name="Kyrpides N."/>
            <person name="Ovchinnikova G."/>
            <person name="Noll K."/>
        </authorList>
    </citation>
    <scope>NUCLEOTIDE SEQUENCE [LARGE SCALE GENOMIC DNA]</scope>
    <source>
        <strain evidence="3">ATCC BAA-1733 / DSM 21960 / TBF 19.5.1</strain>
    </source>
</reference>
<proteinExistence type="predicted"/>
<sequence length="152" mass="17587">MEILLLINRYVFIITTIIWGGVSITFTLFFLPLLEKKTTAEVRGLIFNFYRSYRIIMYGCWALLTGTFTIGISINKVLPEEIFFTPGIFISIAIFLIHIGWTLTIFKIMKQNEYNPLSMTERDVKRVIGGSYFNIFLIFSTVLILATMIHPI</sequence>
<feature type="transmembrane region" description="Helical" evidence="1">
    <location>
        <begin position="127"/>
        <end position="149"/>
    </location>
</feature>
<protein>
    <recommendedName>
        <fullName evidence="4">DUF4149 domain-containing protein</fullName>
    </recommendedName>
</protein>
<organism evidence="2 3">
    <name type="scientific">Kosmotoga olearia (strain ATCC BAA-1733 / DSM 21960 / TBF 19.5.1)</name>
    <dbReference type="NCBI Taxonomy" id="521045"/>
    <lineage>
        <taxon>Bacteria</taxon>
        <taxon>Thermotogati</taxon>
        <taxon>Thermotogota</taxon>
        <taxon>Thermotogae</taxon>
        <taxon>Kosmotogales</taxon>
        <taxon>Kosmotogaceae</taxon>
        <taxon>Kosmotoga</taxon>
    </lineage>
</organism>
<evidence type="ECO:0000313" key="3">
    <source>
        <dbReference type="Proteomes" id="UP000002382"/>
    </source>
</evidence>
<feature type="transmembrane region" description="Helical" evidence="1">
    <location>
        <begin position="55"/>
        <end position="74"/>
    </location>
</feature>
<dbReference type="RefSeq" id="WP_015868523.1">
    <property type="nucleotide sequence ID" value="NC_012785.1"/>
</dbReference>
<keyword evidence="3" id="KW-1185">Reference proteome</keyword>